<feature type="compositionally biased region" description="Polar residues" evidence="9">
    <location>
        <begin position="661"/>
        <end position="671"/>
    </location>
</feature>
<dbReference type="GO" id="GO:0030145">
    <property type="term" value="F:manganese ion binding"/>
    <property type="evidence" value="ECO:0007669"/>
    <property type="project" value="InterPro"/>
</dbReference>
<accession>A0A7S1VWY1</accession>
<comment type="subcellular location">
    <subcellularLocation>
        <location evidence="2">Cytoplasm</location>
    </subcellularLocation>
</comment>
<reference evidence="11" key="1">
    <citation type="submission" date="2021-01" db="EMBL/GenBank/DDBJ databases">
        <authorList>
            <person name="Corre E."/>
            <person name="Pelletier E."/>
            <person name="Niang G."/>
            <person name="Scheremetjew M."/>
            <person name="Finn R."/>
            <person name="Kale V."/>
            <person name="Holt S."/>
            <person name="Cochrane G."/>
            <person name="Meng A."/>
            <person name="Brown T."/>
            <person name="Cohen L."/>
        </authorList>
    </citation>
    <scope>NUCLEOTIDE SEQUENCE</scope>
    <source>
        <strain evidence="11">Pop2</strain>
    </source>
</reference>
<dbReference type="InterPro" id="IPR015797">
    <property type="entry name" value="NUDIX_hydrolase-like_dom_sf"/>
</dbReference>
<feature type="compositionally biased region" description="Gly residues" evidence="9">
    <location>
        <begin position="509"/>
        <end position="527"/>
    </location>
</feature>
<feature type="domain" description="Nudix hydrolase" evidence="10">
    <location>
        <begin position="168"/>
        <end position="321"/>
    </location>
</feature>
<comment type="cofactor">
    <cofactor evidence="1">
        <name>Mn(2+)</name>
        <dbReference type="ChEBI" id="CHEBI:29035"/>
    </cofactor>
</comment>
<organism evidence="11">
    <name type="scientific">Ditylum brightwellii</name>
    <dbReference type="NCBI Taxonomy" id="49249"/>
    <lineage>
        <taxon>Eukaryota</taxon>
        <taxon>Sar</taxon>
        <taxon>Stramenopiles</taxon>
        <taxon>Ochrophyta</taxon>
        <taxon>Bacillariophyta</taxon>
        <taxon>Mediophyceae</taxon>
        <taxon>Lithodesmiophycidae</taxon>
        <taxon>Lithodesmiales</taxon>
        <taxon>Lithodesmiaceae</taxon>
        <taxon>Ditylum</taxon>
    </lineage>
</organism>
<gene>
    <name evidence="11" type="ORF">DBRI1063_LOCUS298</name>
</gene>
<keyword evidence="6" id="KW-0378">Hydrolase</keyword>
<dbReference type="Gene3D" id="1.10.10.1050">
    <property type="entry name" value="Dcp2, box A domain"/>
    <property type="match status" value="1"/>
</dbReference>
<dbReference type="GO" id="GO:0000290">
    <property type="term" value="P:deadenylation-dependent decapping of nuclear-transcribed mRNA"/>
    <property type="evidence" value="ECO:0007669"/>
    <property type="project" value="InterPro"/>
</dbReference>
<keyword evidence="8" id="KW-0464">Manganese</keyword>
<dbReference type="Pfam" id="PF00293">
    <property type="entry name" value="NUDIX"/>
    <property type="match status" value="1"/>
</dbReference>
<feature type="compositionally biased region" description="Basic residues" evidence="9">
    <location>
        <begin position="1"/>
        <end position="20"/>
    </location>
</feature>
<proteinExistence type="inferred from homology"/>
<evidence type="ECO:0000256" key="9">
    <source>
        <dbReference type="SAM" id="MobiDB-lite"/>
    </source>
</evidence>
<comment type="similarity">
    <text evidence="3">Belongs to the Nudix hydrolase family. DCP2 subfamily.</text>
</comment>
<evidence type="ECO:0000259" key="10">
    <source>
        <dbReference type="PROSITE" id="PS51462"/>
    </source>
</evidence>
<dbReference type="SUPFAM" id="SSF140586">
    <property type="entry name" value="Dcp2 domain-like"/>
    <property type="match status" value="1"/>
</dbReference>
<evidence type="ECO:0000256" key="2">
    <source>
        <dbReference type="ARBA" id="ARBA00004496"/>
    </source>
</evidence>
<protein>
    <recommendedName>
        <fullName evidence="10">Nudix hydrolase domain-containing protein</fullName>
    </recommendedName>
</protein>
<dbReference type="InterPro" id="IPR007722">
    <property type="entry name" value="DCP2_BoxA"/>
</dbReference>
<dbReference type="SMART" id="SM01125">
    <property type="entry name" value="DCP2"/>
    <property type="match status" value="1"/>
</dbReference>
<keyword evidence="4" id="KW-0963">Cytoplasm</keyword>
<feature type="region of interest" description="Disordered" evidence="9">
    <location>
        <begin position="1"/>
        <end position="66"/>
    </location>
</feature>
<dbReference type="InterPro" id="IPR044099">
    <property type="entry name" value="Dcp2_NUDIX"/>
</dbReference>
<keyword evidence="5" id="KW-0479">Metal-binding</keyword>
<dbReference type="AlphaFoldDB" id="A0A7S1VWY1"/>
<name>A0A7S1VWY1_9STRA</name>
<feature type="compositionally biased region" description="Polar residues" evidence="9">
    <location>
        <begin position="45"/>
        <end position="66"/>
    </location>
</feature>
<feature type="region of interest" description="Disordered" evidence="9">
    <location>
        <begin position="322"/>
        <end position="431"/>
    </location>
</feature>
<evidence type="ECO:0000256" key="4">
    <source>
        <dbReference type="ARBA" id="ARBA00022490"/>
    </source>
</evidence>
<feature type="compositionally biased region" description="Basic residues" evidence="9">
    <location>
        <begin position="322"/>
        <end position="333"/>
    </location>
</feature>
<dbReference type="InterPro" id="IPR036189">
    <property type="entry name" value="DCP2_BoxA_sf"/>
</dbReference>
<feature type="region of interest" description="Disordered" evidence="9">
    <location>
        <begin position="503"/>
        <end position="528"/>
    </location>
</feature>
<dbReference type="PANTHER" id="PTHR23114">
    <property type="entry name" value="M7GPPPN-MRNA HYDROLASE"/>
    <property type="match status" value="1"/>
</dbReference>
<sequence length="727" mass="80232">MAKNRSRPNSRPNSRPKNHPNKSPNNSRPKSRSDSRTGTPHKSHNNTNNEGSSPITNSGCVPPESSLTPQTLLAFEEALEDVHTRFVLNLPPEELSSTDRIFFQLEQAYWFYDDFHCDDTEADSTKPSLPRYGHLRPFALKMFEISPLLEGMRPNFDKMWAEFGIYKRKISTYGTVLLNEDCTQVVLCQSWGGNSWTFPAGKVNQNERGIEAAVRETYEETGFDINCKEGYTRVLKHEADEAGTTVPWEPIQDEDKLHYVEDGSGKRRFCFVCKGVPEDFPFEPVARKEVSEVAWHDISDLPRKSFAVLPFVSQLKKWIRKNNRVHSSRKRDRKEKNTEKSGGGQQHVVTTAAAPSNNDATTTTSTPIQNRGREDTNTKQHSNNKSAGRDGSNRRTRSRSGSFNSKTRGKVREDDPITLSSLAKPGDDNGWTEEDMFHANELLLGRKIEYDGNPHLFSDCGFAGGVDPHAFRVVGGKFLNDACEGGGVGRLAKPPEVSKLQPLFRRGSEGGGGSSIGTGGDSTAGGGDGDEDFVPFFSGDGATPWGEVVDDLKQEYQGEDDDDDGNIAMGSISSALPFGGGSNKSGLALLKMLRGGDSSFPQGDDDEEEDNYVPIGRGVVKEENMFGGSMVLPQPIGSDVSLSQGVSAFLTDAEITARSQQEKAASLSISANDKDDHDEGVEEEKEDHWEYLQNWVQNLERPPPTKMFGDFRFDVDAIMNAMEMVGS</sequence>
<dbReference type="EMBL" id="HBGN01000483">
    <property type="protein sequence ID" value="CAD9313892.1"/>
    <property type="molecule type" value="Transcribed_RNA"/>
</dbReference>
<dbReference type="GO" id="GO:0003723">
    <property type="term" value="F:RNA binding"/>
    <property type="evidence" value="ECO:0007669"/>
    <property type="project" value="UniProtKB-KW"/>
</dbReference>
<dbReference type="InterPro" id="IPR020084">
    <property type="entry name" value="NUDIX_hydrolase_CS"/>
</dbReference>
<keyword evidence="7" id="KW-0694">RNA-binding</keyword>
<dbReference type="GO" id="GO:0005737">
    <property type="term" value="C:cytoplasm"/>
    <property type="evidence" value="ECO:0007669"/>
    <property type="project" value="UniProtKB-SubCell"/>
</dbReference>
<evidence type="ECO:0000256" key="1">
    <source>
        <dbReference type="ARBA" id="ARBA00001936"/>
    </source>
</evidence>
<dbReference type="PROSITE" id="PS00893">
    <property type="entry name" value="NUDIX_BOX"/>
    <property type="match status" value="1"/>
</dbReference>
<evidence type="ECO:0000256" key="3">
    <source>
        <dbReference type="ARBA" id="ARBA00005279"/>
    </source>
</evidence>
<feature type="compositionally biased region" description="Polar residues" evidence="9">
    <location>
        <begin position="347"/>
        <end position="369"/>
    </location>
</feature>
<dbReference type="Pfam" id="PF05026">
    <property type="entry name" value="DCP2"/>
    <property type="match status" value="1"/>
</dbReference>
<feature type="region of interest" description="Disordered" evidence="9">
    <location>
        <begin position="661"/>
        <end position="685"/>
    </location>
</feature>
<dbReference type="SUPFAM" id="SSF55811">
    <property type="entry name" value="Nudix"/>
    <property type="match status" value="1"/>
</dbReference>
<evidence type="ECO:0000313" key="11">
    <source>
        <dbReference type="EMBL" id="CAD9313892.1"/>
    </source>
</evidence>
<evidence type="ECO:0000256" key="8">
    <source>
        <dbReference type="ARBA" id="ARBA00023211"/>
    </source>
</evidence>
<dbReference type="GO" id="GO:0140933">
    <property type="term" value="F:5'-(N(7)-methylguanosine 5'-triphospho)-[mRNA] hydrolase activity"/>
    <property type="evidence" value="ECO:0007669"/>
    <property type="project" value="InterPro"/>
</dbReference>
<evidence type="ECO:0000256" key="5">
    <source>
        <dbReference type="ARBA" id="ARBA00022723"/>
    </source>
</evidence>
<dbReference type="GO" id="GO:0000184">
    <property type="term" value="P:nuclear-transcribed mRNA catabolic process, nonsense-mediated decay"/>
    <property type="evidence" value="ECO:0007669"/>
    <property type="project" value="InterPro"/>
</dbReference>
<dbReference type="Gene3D" id="3.90.79.10">
    <property type="entry name" value="Nucleoside Triphosphate Pyrophosphohydrolase"/>
    <property type="match status" value="1"/>
</dbReference>
<dbReference type="InterPro" id="IPR000086">
    <property type="entry name" value="NUDIX_hydrolase_dom"/>
</dbReference>
<dbReference type="PROSITE" id="PS51462">
    <property type="entry name" value="NUDIX"/>
    <property type="match status" value="1"/>
</dbReference>
<dbReference type="PANTHER" id="PTHR23114:SF17">
    <property type="entry name" value="M7GPPPN-MRNA HYDROLASE"/>
    <property type="match status" value="1"/>
</dbReference>
<evidence type="ECO:0000256" key="7">
    <source>
        <dbReference type="ARBA" id="ARBA00022884"/>
    </source>
</evidence>
<evidence type="ECO:0000256" key="6">
    <source>
        <dbReference type="ARBA" id="ARBA00022801"/>
    </source>
</evidence>
<dbReference type="CDD" id="cd03672">
    <property type="entry name" value="NUDIX_Dcp2p_Nudt20"/>
    <property type="match status" value="1"/>
</dbReference>